<reference evidence="1" key="1">
    <citation type="submission" date="2020-07" db="EMBL/GenBank/DDBJ databases">
        <title>Multicomponent nature underlies the extraordinary mechanical properties of spider dragline silk.</title>
        <authorList>
            <person name="Kono N."/>
            <person name="Nakamura H."/>
            <person name="Mori M."/>
            <person name="Yoshida Y."/>
            <person name="Ohtoshi R."/>
            <person name="Malay A.D."/>
            <person name="Moran D.A.P."/>
            <person name="Tomita M."/>
            <person name="Numata K."/>
            <person name="Arakawa K."/>
        </authorList>
    </citation>
    <scope>NUCLEOTIDE SEQUENCE</scope>
</reference>
<comment type="caution">
    <text evidence="1">The sequence shown here is derived from an EMBL/GenBank/DDBJ whole genome shotgun (WGS) entry which is preliminary data.</text>
</comment>
<evidence type="ECO:0000313" key="1">
    <source>
        <dbReference type="EMBL" id="GFQ75057.1"/>
    </source>
</evidence>
<proteinExistence type="predicted"/>
<organism evidence="1 2">
    <name type="scientific">Trichonephila clavata</name>
    <name type="common">Joro spider</name>
    <name type="synonym">Nephila clavata</name>
    <dbReference type="NCBI Taxonomy" id="2740835"/>
    <lineage>
        <taxon>Eukaryota</taxon>
        <taxon>Metazoa</taxon>
        <taxon>Ecdysozoa</taxon>
        <taxon>Arthropoda</taxon>
        <taxon>Chelicerata</taxon>
        <taxon>Arachnida</taxon>
        <taxon>Araneae</taxon>
        <taxon>Araneomorphae</taxon>
        <taxon>Entelegynae</taxon>
        <taxon>Araneoidea</taxon>
        <taxon>Nephilidae</taxon>
        <taxon>Trichonephila</taxon>
    </lineage>
</organism>
<dbReference type="Proteomes" id="UP000887116">
    <property type="component" value="Unassembled WGS sequence"/>
</dbReference>
<dbReference type="AlphaFoldDB" id="A0A8X6FBH6"/>
<accession>A0A8X6FBH6</accession>
<gene>
    <name evidence="1" type="ORF">TNCT_87961</name>
</gene>
<keyword evidence="2" id="KW-1185">Reference proteome</keyword>
<evidence type="ECO:0000313" key="2">
    <source>
        <dbReference type="Proteomes" id="UP000887116"/>
    </source>
</evidence>
<name>A0A8X6FBH6_TRICU</name>
<protein>
    <submittedName>
        <fullName evidence="1">Uncharacterized protein</fullName>
    </submittedName>
</protein>
<sequence length="101" mass="11593">MVTWQRMPNHEEDDGKAKNVGCNWLSGGKRVRSQSTRVAVPEHGNDKAGVLFSRAVALRLIGCNPGAWHERFCVKIQILSSEYLTWLRAETLLLSWSERWR</sequence>
<dbReference type="EMBL" id="BMAO01021505">
    <property type="protein sequence ID" value="GFQ75057.1"/>
    <property type="molecule type" value="Genomic_DNA"/>
</dbReference>